<reference evidence="1" key="1">
    <citation type="submission" date="2023-04" db="EMBL/GenBank/DDBJ databases">
        <title>A chromosome-level genome assembly of the parasitoid wasp Eretmocerus hayati.</title>
        <authorList>
            <person name="Zhong Y."/>
            <person name="Liu S."/>
            <person name="Liu Y."/>
        </authorList>
    </citation>
    <scope>NUCLEOTIDE SEQUENCE</scope>
    <source>
        <strain evidence="1">ZJU_SS_LIU_2023</strain>
    </source>
</reference>
<comment type="caution">
    <text evidence="1">The sequence shown here is derived from an EMBL/GenBank/DDBJ whole genome shotgun (WGS) entry which is preliminary data.</text>
</comment>
<protein>
    <submittedName>
        <fullName evidence="1">Uncharacterized protein</fullName>
    </submittedName>
</protein>
<organism evidence="1 2">
    <name type="scientific">Eretmocerus hayati</name>
    <dbReference type="NCBI Taxonomy" id="131215"/>
    <lineage>
        <taxon>Eukaryota</taxon>
        <taxon>Metazoa</taxon>
        <taxon>Ecdysozoa</taxon>
        <taxon>Arthropoda</taxon>
        <taxon>Hexapoda</taxon>
        <taxon>Insecta</taxon>
        <taxon>Pterygota</taxon>
        <taxon>Neoptera</taxon>
        <taxon>Endopterygota</taxon>
        <taxon>Hymenoptera</taxon>
        <taxon>Apocrita</taxon>
        <taxon>Proctotrupomorpha</taxon>
        <taxon>Chalcidoidea</taxon>
        <taxon>Aphelinidae</taxon>
        <taxon>Aphelininae</taxon>
        <taxon>Eretmocerus</taxon>
    </lineage>
</organism>
<evidence type="ECO:0000313" key="1">
    <source>
        <dbReference type="EMBL" id="KAJ8668642.1"/>
    </source>
</evidence>
<gene>
    <name evidence="1" type="ORF">QAD02_010305</name>
</gene>
<sequence length="387" mass="39595">MPEMIKMIVITVVLANLLVALVSGVPAPQYPNNGAADYSNQHYGNDPGSQGAQTPQHLNNGAAAYNSPQYTSDVVPSSNPSNYQQGISGPLDMNSLFPPNPNGNKQQPGFMERLSEMAKKFQELIQTGVSAIASGIQSGLGFVMQFPAAIMNMGRSVMDPMVNTAAGMVDSVTGGQGGNIVRNAAKTGTGLVEHGIKAGESMAKGDINGVMENAMGGVSDLQNGAAQGIDQAVKAADGMVNTVSGYLPNVPGVANGINGIRNMFNPSSNGPSNGPNPQNPQNFNGVMENAMGSVSDLQNGAAQGIDQAAKAADGMVNTVSGYLPNGPGVANGVKNMFNPSSNGPSKGANPQNLVSDGINGLSTAASRFANTAGGAFSQQGYVPHQRW</sequence>
<dbReference type="Proteomes" id="UP001239111">
    <property type="component" value="Chromosome 4"/>
</dbReference>
<name>A0ACC2NBV9_9HYME</name>
<evidence type="ECO:0000313" key="2">
    <source>
        <dbReference type="Proteomes" id="UP001239111"/>
    </source>
</evidence>
<proteinExistence type="predicted"/>
<accession>A0ACC2NBV9</accession>
<keyword evidence="2" id="KW-1185">Reference proteome</keyword>
<dbReference type="EMBL" id="CM056744">
    <property type="protein sequence ID" value="KAJ8668642.1"/>
    <property type="molecule type" value="Genomic_DNA"/>
</dbReference>